<keyword evidence="3" id="KW-1185">Reference proteome</keyword>
<keyword evidence="1" id="KW-0560">Oxidoreductase</keyword>
<evidence type="ECO:0000256" key="1">
    <source>
        <dbReference type="ARBA" id="ARBA00023002"/>
    </source>
</evidence>
<dbReference type="GO" id="GO:0016491">
    <property type="term" value="F:oxidoreductase activity"/>
    <property type="evidence" value="ECO:0007669"/>
    <property type="project" value="UniProtKB-KW"/>
</dbReference>
<dbReference type="Pfam" id="PF13561">
    <property type="entry name" value="adh_short_C2"/>
    <property type="match status" value="1"/>
</dbReference>
<proteinExistence type="predicted"/>
<accession>A0AAV3Z6Q6</accession>
<dbReference type="SUPFAM" id="SSF51735">
    <property type="entry name" value="NAD(P)-binding Rossmann-fold domains"/>
    <property type="match status" value="1"/>
</dbReference>
<dbReference type="Gene3D" id="3.40.50.720">
    <property type="entry name" value="NAD(P)-binding Rossmann-like Domain"/>
    <property type="match status" value="1"/>
</dbReference>
<dbReference type="PANTHER" id="PTHR43975:SF2">
    <property type="entry name" value="EG:BACR7A4.14 PROTEIN-RELATED"/>
    <property type="match status" value="1"/>
</dbReference>
<dbReference type="AlphaFoldDB" id="A0AAV3Z6Q6"/>
<dbReference type="PRINTS" id="PR00081">
    <property type="entry name" value="GDHRDH"/>
</dbReference>
<sequence>MMETEKEFEKEHYDDGDTAKLTMSFLSLLNKRVLITGASAGIGEAIALEFARQGCHLMLCGRDKDRLAQVVVQCEKLAPSRGKKVCSTVGDITKDSVQRTLVKNTVTELGGIDILVNNAGVLATGDYTTSIEEYQRLMTTNLESVFFLTQLIVPHLSKTKGNIVNISSIVADRPSSNVMVYSVSKAALDSYTQALAMNLAPQGIRVNSVNPGTVVTRLYKRGENALGDEAYSKVIKAMSSPSVHPLGRVALASEVADSVVFLASQRASFITGQILFVDGGRHCLGPSPKL</sequence>
<evidence type="ECO:0000313" key="2">
    <source>
        <dbReference type="EMBL" id="GFN90234.1"/>
    </source>
</evidence>
<gene>
    <name evidence="2" type="ORF">PoB_001674000</name>
</gene>
<reference evidence="2 3" key="1">
    <citation type="journal article" date="2021" name="Elife">
        <title>Chloroplast acquisition without the gene transfer in kleptoplastic sea slugs, Plakobranchus ocellatus.</title>
        <authorList>
            <person name="Maeda T."/>
            <person name="Takahashi S."/>
            <person name="Yoshida T."/>
            <person name="Shimamura S."/>
            <person name="Takaki Y."/>
            <person name="Nagai Y."/>
            <person name="Toyoda A."/>
            <person name="Suzuki Y."/>
            <person name="Arimoto A."/>
            <person name="Ishii H."/>
            <person name="Satoh N."/>
            <person name="Nishiyama T."/>
            <person name="Hasebe M."/>
            <person name="Maruyama T."/>
            <person name="Minagawa J."/>
            <person name="Obokata J."/>
            <person name="Shigenobu S."/>
        </authorList>
    </citation>
    <scope>NUCLEOTIDE SEQUENCE [LARGE SCALE GENOMIC DNA]</scope>
</reference>
<dbReference type="PROSITE" id="PS00061">
    <property type="entry name" value="ADH_SHORT"/>
    <property type="match status" value="1"/>
</dbReference>
<dbReference type="EMBL" id="BLXT01002015">
    <property type="protein sequence ID" value="GFN90234.1"/>
    <property type="molecule type" value="Genomic_DNA"/>
</dbReference>
<organism evidence="2 3">
    <name type="scientific">Plakobranchus ocellatus</name>
    <dbReference type="NCBI Taxonomy" id="259542"/>
    <lineage>
        <taxon>Eukaryota</taxon>
        <taxon>Metazoa</taxon>
        <taxon>Spiralia</taxon>
        <taxon>Lophotrochozoa</taxon>
        <taxon>Mollusca</taxon>
        <taxon>Gastropoda</taxon>
        <taxon>Heterobranchia</taxon>
        <taxon>Euthyneura</taxon>
        <taxon>Panpulmonata</taxon>
        <taxon>Sacoglossa</taxon>
        <taxon>Placobranchoidea</taxon>
        <taxon>Plakobranchidae</taxon>
        <taxon>Plakobranchus</taxon>
    </lineage>
</organism>
<dbReference type="FunFam" id="3.40.50.720:FF:000084">
    <property type="entry name" value="Short-chain dehydrogenase reductase"/>
    <property type="match status" value="1"/>
</dbReference>
<name>A0AAV3Z6Q6_9GAST</name>
<dbReference type="PRINTS" id="PR00080">
    <property type="entry name" value="SDRFAMILY"/>
</dbReference>
<dbReference type="PANTHER" id="PTHR43975">
    <property type="entry name" value="ZGC:101858"/>
    <property type="match status" value="1"/>
</dbReference>
<evidence type="ECO:0000313" key="3">
    <source>
        <dbReference type="Proteomes" id="UP000735302"/>
    </source>
</evidence>
<dbReference type="InterPro" id="IPR036291">
    <property type="entry name" value="NAD(P)-bd_dom_sf"/>
</dbReference>
<dbReference type="InterPro" id="IPR020904">
    <property type="entry name" value="Sc_DH/Rdtase_CS"/>
</dbReference>
<protein>
    <submittedName>
        <fullName evidence="2">3-oxoacyl-[acyl-carrier-protein] reductase fabg</fullName>
    </submittedName>
</protein>
<dbReference type="InterPro" id="IPR002347">
    <property type="entry name" value="SDR_fam"/>
</dbReference>
<comment type="caution">
    <text evidence="2">The sequence shown here is derived from an EMBL/GenBank/DDBJ whole genome shotgun (WGS) entry which is preliminary data.</text>
</comment>
<dbReference type="Proteomes" id="UP000735302">
    <property type="component" value="Unassembled WGS sequence"/>
</dbReference>